<keyword evidence="4" id="KW-0611">Plant defense</keyword>
<gene>
    <name evidence="9" type="ORF">GH714_016634</name>
</gene>
<keyword evidence="3" id="KW-0547">Nucleotide-binding</keyword>
<dbReference type="InterPro" id="IPR002182">
    <property type="entry name" value="NB-ARC"/>
</dbReference>
<evidence type="ECO:0000259" key="6">
    <source>
        <dbReference type="Pfam" id="PF00931"/>
    </source>
</evidence>
<dbReference type="Proteomes" id="UP000467840">
    <property type="component" value="Chromosome 10"/>
</dbReference>
<reference evidence="9 10" key="1">
    <citation type="journal article" date="2020" name="Mol. Plant">
        <title>The Chromosome-Based Rubber Tree Genome Provides New Insights into Spurge Genome Evolution and Rubber Biosynthesis.</title>
        <authorList>
            <person name="Liu J."/>
            <person name="Shi C."/>
            <person name="Shi C.C."/>
            <person name="Li W."/>
            <person name="Zhang Q.J."/>
            <person name="Zhang Y."/>
            <person name="Li K."/>
            <person name="Lu H.F."/>
            <person name="Shi C."/>
            <person name="Zhu S.T."/>
            <person name="Xiao Z.Y."/>
            <person name="Nan H."/>
            <person name="Yue Y."/>
            <person name="Zhu X.G."/>
            <person name="Wu Y."/>
            <person name="Hong X.N."/>
            <person name="Fan G.Y."/>
            <person name="Tong Y."/>
            <person name="Zhang D."/>
            <person name="Mao C.L."/>
            <person name="Liu Y.L."/>
            <person name="Hao S.J."/>
            <person name="Liu W.Q."/>
            <person name="Lv M.Q."/>
            <person name="Zhang H.B."/>
            <person name="Liu Y."/>
            <person name="Hu-Tang G.R."/>
            <person name="Wang J.P."/>
            <person name="Wang J.H."/>
            <person name="Sun Y.H."/>
            <person name="Ni S.B."/>
            <person name="Chen W.B."/>
            <person name="Zhang X.C."/>
            <person name="Jiao Y.N."/>
            <person name="Eichler E.E."/>
            <person name="Li G.H."/>
            <person name="Liu X."/>
            <person name="Gao L.Z."/>
        </authorList>
    </citation>
    <scope>NUCLEOTIDE SEQUENCE [LARGE SCALE GENOMIC DNA]</scope>
    <source>
        <strain evidence="10">cv. GT1</strain>
        <tissue evidence="9">Leaf</tissue>
    </source>
</reference>
<dbReference type="Gene3D" id="3.40.50.300">
    <property type="entry name" value="P-loop containing nucleotide triphosphate hydrolases"/>
    <property type="match status" value="1"/>
</dbReference>
<organism evidence="9 10">
    <name type="scientific">Hevea brasiliensis</name>
    <name type="common">Para rubber tree</name>
    <name type="synonym">Siphonia brasiliensis</name>
    <dbReference type="NCBI Taxonomy" id="3981"/>
    <lineage>
        <taxon>Eukaryota</taxon>
        <taxon>Viridiplantae</taxon>
        <taxon>Streptophyta</taxon>
        <taxon>Embryophyta</taxon>
        <taxon>Tracheophyta</taxon>
        <taxon>Spermatophyta</taxon>
        <taxon>Magnoliopsida</taxon>
        <taxon>eudicotyledons</taxon>
        <taxon>Gunneridae</taxon>
        <taxon>Pentapetalae</taxon>
        <taxon>rosids</taxon>
        <taxon>fabids</taxon>
        <taxon>Malpighiales</taxon>
        <taxon>Euphorbiaceae</taxon>
        <taxon>Crotonoideae</taxon>
        <taxon>Micrandreae</taxon>
        <taxon>Hevea</taxon>
    </lineage>
</organism>
<dbReference type="FunFam" id="3.40.50.300:FF:001091">
    <property type="entry name" value="Probable disease resistance protein At1g61300"/>
    <property type="match status" value="1"/>
</dbReference>
<comment type="caution">
    <text evidence="9">The sequence shown here is derived from an EMBL/GenBank/DDBJ whole genome shotgun (WGS) entry which is preliminary data.</text>
</comment>
<dbReference type="InterPro" id="IPR042197">
    <property type="entry name" value="Apaf_helical"/>
</dbReference>
<evidence type="ECO:0000256" key="4">
    <source>
        <dbReference type="ARBA" id="ARBA00022821"/>
    </source>
</evidence>
<dbReference type="GO" id="GO:0006952">
    <property type="term" value="P:defense response"/>
    <property type="evidence" value="ECO:0007669"/>
    <property type="project" value="UniProtKB-KW"/>
</dbReference>
<dbReference type="Pfam" id="PF18052">
    <property type="entry name" value="Rx_N"/>
    <property type="match status" value="1"/>
</dbReference>
<dbReference type="PRINTS" id="PR00364">
    <property type="entry name" value="DISEASERSIST"/>
</dbReference>
<evidence type="ECO:0000256" key="3">
    <source>
        <dbReference type="ARBA" id="ARBA00022741"/>
    </source>
</evidence>
<feature type="domain" description="R13L1/DRL21-like LRR repeat region" evidence="8">
    <location>
        <begin position="453"/>
        <end position="587"/>
    </location>
</feature>
<keyword evidence="1" id="KW-0433">Leucine-rich repeat</keyword>
<sequence length="869" mass="98567">MAEAILFNIAGGIISKLASPGLQETKLWWAVQEELHKLRTTVSTIQAVLLDAEEKYSHSHEVKVWVESLKEAFYDADDLLDEFSTDELLKQMMTGNKMVKEVRLFFSSSNQFAYGLKMAHKIKKVRSKLDGIAANKKFLLNERHEKKLPMFEEREQTHSSLPQIVVGREKDKKEIVDFLLSSSYGEDASIISIVGIGGLGKTTLAQLAYNDETVKSNFELKMWVCISDNFEVKIIVEKILESLDGEKPKNLEMNTLKDRLHKKINEKKYLLVLDDLWNEDSEKWFKLKDLLVGSGSGSKIIVTTRLKNVAEMIGSTKTHDLQGLLVDDSWSLFANMAFKQGEVISLNHERIGKEIVAKCVGVPLAIRVIGIEILPDSIIKLPNLQILYLVNCERLKQLPKRINKLVNLQTLELHGCVSLTHMPSGIGQLTSLKNLSAFMVTKDNSVSKHSGRLGELRDLNNLRGNLRIMNLLNVKNPASEFEAANLKEKRHLQSLSLSWKLGGGYDNNSDSGPDVVENDEEMSLEELRPHLNLKRLLVSGRGRLLFPSWISSLTNLLVLRIDNCKKCQHFPPLDQFPSLKFLAIENLTDLEYIESGINCDNALFFQSLEHLWLANCPNLKGWRRDTSTPQLLQFHCLDFLEIRSCPNLTSMPLIPSVQKLVLRNASKKSLEDILKMKISVSQSTSSRASISPSQLTVLHIENIEDLEVLPEELLTNLISLRQLDIRYCPRITKVSSALRHLTSLEHLVFLACEELDLSDSEEHSDMPWQYLRSLRDLQLTNLNKLASLPKGLQHVPTLRRLLIESCPNLISLPEWIGSLTALQAFGIHECPQLLERCKSKMGADWPKIAHVPNIDIERRWIQVDGIYKL</sequence>
<dbReference type="EMBL" id="JAAGAX010000003">
    <property type="protein sequence ID" value="KAF2319511.1"/>
    <property type="molecule type" value="Genomic_DNA"/>
</dbReference>
<protein>
    <recommendedName>
        <fullName evidence="11">Rx N-terminal domain-containing protein</fullName>
    </recommendedName>
</protein>
<keyword evidence="10" id="KW-1185">Reference proteome</keyword>
<feature type="domain" description="Disease resistance N-terminal" evidence="7">
    <location>
        <begin position="13"/>
        <end position="96"/>
    </location>
</feature>
<dbReference type="SUPFAM" id="SSF52058">
    <property type="entry name" value="L domain-like"/>
    <property type="match status" value="1"/>
</dbReference>
<dbReference type="Pfam" id="PF00931">
    <property type="entry name" value="NB-ARC"/>
    <property type="match status" value="1"/>
</dbReference>
<dbReference type="Gene3D" id="1.10.8.430">
    <property type="entry name" value="Helical domain of apoptotic protease-activating factors"/>
    <property type="match status" value="1"/>
</dbReference>
<name>A0A6A6N096_HEVBR</name>
<dbReference type="Pfam" id="PF25019">
    <property type="entry name" value="LRR_R13L1-DRL21"/>
    <property type="match status" value="1"/>
</dbReference>
<dbReference type="PANTHER" id="PTHR36766:SF38">
    <property type="entry name" value="DISEASE RESISTANCE PROTEIN RGA3"/>
    <property type="match status" value="1"/>
</dbReference>
<evidence type="ECO:0008006" key="11">
    <source>
        <dbReference type="Google" id="ProtNLM"/>
    </source>
</evidence>
<proteinExistence type="predicted"/>
<dbReference type="InterPro" id="IPR056789">
    <property type="entry name" value="LRR_R13L1-DRL21"/>
</dbReference>
<dbReference type="InterPro" id="IPR032675">
    <property type="entry name" value="LRR_dom_sf"/>
</dbReference>
<evidence type="ECO:0000256" key="2">
    <source>
        <dbReference type="ARBA" id="ARBA00022737"/>
    </source>
</evidence>
<keyword evidence="2" id="KW-0677">Repeat</keyword>
<dbReference type="InterPro" id="IPR041118">
    <property type="entry name" value="Rx_N"/>
</dbReference>
<accession>A0A6A6N096</accession>
<evidence type="ECO:0000256" key="5">
    <source>
        <dbReference type="ARBA" id="ARBA00022840"/>
    </source>
</evidence>
<dbReference type="InterPro" id="IPR027417">
    <property type="entry name" value="P-loop_NTPase"/>
</dbReference>
<evidence type="ECO:0000259" key="7">
    <source>
        <dbReference type="Pfam" id="PF18052"/>
    </source>
</evidence>
<dbReference type="AlphaFoldDB" id="A0A6A6N096"/>
<evidence type="ECO:0000259" key="8">
    <source>
        <dbReference type="Pfam" id="PF25019"/>
    </source>
</evidence>
<dbReference type="GO" id="GO:0051707">
    <property type="term" value="P:response to other organism"/>
    <property type="evidence" value="ECO:0007669"/>
    <property type="project" value="UniProtKB-ARBA"/>
</dbReference>
<evidence type="ECO:0000313" key="9">
    <source>
        <dbReference type="EMBL" id="KAF2319511.1"/>
    </source>
</evidence>
<dbReference type="Gene3D" id="1.20.5.4130">
    <property type="match status" value="1"/>
</dbReference>
<evidence type="ECO:0000313" key="10">
    <source>
        <dbReference type="Proteomes" id="UP000467840"/>
    </source>
</evidence>
<dbReference type="SUPFAM" id="SSF52540">
    <property type="entry name" value="P-loop containing nucleoside triphosphate hydrolases"/>
    <property type="match status" value="1"/>
</dbReference>
<dbReference type="GO" id="GO:0005524">
    <property type="term" value="F:ATP binding"/>
    <property type="evidence" value="ECO:0007669"/>
    <property type="project" value="UniProtKB-KW"/>
</dbReference>
<evidence type="ECO:0000256" key="1">
    <source>
        <dbReference type="ARBA" id="ARBA00022614"/>
    </source>
</evidence>
<keyword evidence="5" id="KW-0067">ATP-binding</keyword>
<dbReference type="GO" id="GO:0043531">
    <property type="term" value="F:ADP binding"/>
    <property type="evidence" value="ECO:0007669"/>
    <property type="project" value="InterPro"/>
</dbReference>
<feature type="domain" description="NB-ARC" evidence="6">
    <location>
        <begin position="169"/>
        <end position="340"/>
    </location>
</feature>
<dbReference type="PANTHER" id="PTHR36766">
    <property type="entry name" value="PLANT BROAD-SPECTRUM MILDEW RESISTANCE PROTEIN RPW8"/>
    <property type="match status" value="1"/>
</dbReference>
<dbReference type="Gene3D" id="3.80.10.10">
    <property type="entry name" value="Ribonuclease Inhibitor"/>
    <property type="match status" value="3"/>
</dbReference>